<comment type="subcellular location">
    <subcellularLocation>
        <location evidence="1">Mitochondrion</location>
    </subcellularLocation>
</comment>
<dbReference type="InterPro" id="IPR036549">
    <property type="entry name" value="CX6/COA6-like_sf"/>
</dbReference>
<dbReference type="GO" id="GO:0042775">
    <property type="term" value="P:mitochondrial ATP synthesis coupled electron transport"/>
    <property type="evidence" value="ECO:0007669"/>
    <property type="project" value="TreeGrafter"/>
</dbReference>
<comment type="caution">
    <text evidence="4">The sequence shown here is derived from an EMBL/GenBank/DDBJ whole genome shotgun (WGS) entry which is preliminary data.</text>
</comment>
<dbReference type="SUPFAM" id="SSF47694">
    <property type="entry name" value="Cytochrome c oxidase subunit h"/>
    <property type="match status" value="1"/>
</dbReference>
<dbReference type="GO" id="GO:0008535">
    <property type="term" value="P:respiratory chain complex IV assembly"/>
    <property type="evidence" value="ECO:0007669"/>
    <property type="project" value="InterPro"/>
</dbReference>
<dbReference type="EMBL" id="CAJNOR010014966">
    <property type="protein sequence ID" value="CAF1680632.1"/>
    <property type="molecule type" value="Genomic_DNA"/>
</dbReference>
<gene>
    <name evidence="4" type="ORF">EDS130_LOCUS17334</name>
    <name evidence="5" type="ORF">XAT740_LOCUS60482</name>
</gene>
<dbReference type="EMBL" id="CAJNOJ010000077">
    <property type="protein sequence ID" value="CAF1049121.1"/>
    <property type="molecule type" value="Genomic_DNA"/>
</dbReference>
<dbReference type="AlphaFoldDB" id="A0A814KA99"/>
<dbReference type="Pfam" id="PF02297">
    <property type="entry name" value="COX6B"/>
    <property type="match status" value="1"/>
</dbReference>
<name>A0A814KA99_ADIRI</name>
<keyword evidence="2" id="KW-0496">Mitochondrion</keyword>
<protein>
    <recommendedName>
        <fullName evidence="8">Cytochrome c oxidase assembly factor 6 homolog</fullName>
    </recommendedName>
</protein>
<evidence type="ECO:0000313" key="7">
    <source>
        <dbReference type="Proteomes" id="UP000663852"/>
    </source>
</evidence>
<reference evidence="4" key="1">
    <citation type="submission" date="2021-02" db="EMBL/GenBank/DDBJ databases">
        <authorList>
            <person name="Nowell W R."/>
        </authorList>
    </citation>
    <scope>NUCLEOTIDE SEQUENCE</scope>
</reference>
<keyword evidence="6" id="KW-1185">Reference proteome</keyword>
<dbReference type="PANTHER" id="PTHR46690:SF1">
    <property type="entry name" value="CYTOCHROME C OXIDASE ASSEMBLY FACTOR 6 HOMOLOG"/>
    <property type="match status" value="1"/>
</dbReference>
<organism evidence="4 7">
    <name type="scientific">Adineta ricciae</name>
    <name type="common">Rotifer</name>
    <dbReference type="NCBI Taxonomy" id="249248"/>
    <lineage>
        <taxon>Eukaryota</taxon>
        <taxon>Metazoa</taxon>
        <taxon>Spiralia</taxon>
        <taxon>Gnathifera</taxon>
        <taxon>Rotifera</taxon>
        <taxon>Eurotatoria</taxon>
        <taxon>Bdelloidea</taxon>
        <taxon>Adinetida</taxon>
        <taxon>Adinetidae</taxon>
        <taxon>Adineta</taxon>
    </lineage>
</organism>
<dbReference type="OrthoDB" id="16284at2759"/>
<evidence type="ECO:0008006" key="8">
    <source>
        <dbReference type="Google" id="ProtNLM"/>
    </source>
</evidence>
<evidence type="ECO:0000256" key="2">
    <source>
        <dbReference type="ARBA" id="ARBA00023128"/>
    </source>
</evidence>
<dbReference type="Proteomes" id="UP000663828">
    <property type="component" value="Unassembled WGS sequence"/>
</dbReference>
<evidence type="ECO:0000256" key="1">
    <source>
        <dbReference type="ARBA" id="ARBA00004173"/>
    </source>
</evidence>
<dbReference type="Gene3D" id="1.10.10.140">
    <property type="entry name" value="Cytochrome c oxidase, subunit VIb"/>
    <property type="match status" value="1"/>
</dbReference>
<evidence type="ECO:0000256" key="3">
    <source>
        <dbReference type="ARBA" id="ARBA00023157"/>
    </source>
</evidence>
<dbReference type="GO" id="GO:0005739">
    <property type="term" value="C:mitochondrion"/>
    <property type="evidence" value="ECO:0007669"/>
    <property type="project" value="UniProtKB-SubCell"/>
</dbReference>
<proteinExistence type="predicted"/>
<sequence length="84" mass="10149">MSVIDKKYREKCWLTRDDYWKCLDKNKEEKEKCLQLRQLFESSCPATWVTHFDQKREYDIFKRQLALGEVETDKLKSIKGPSKS</sequence>
<evidence type="ECO:0000313" key="5">
    <source>
        <dbReference type="EMBL" id="CAF1680632.1"/>
    </source>
</evidence>
<evidence type="ECO:0000313" key="6">
    <source>
        <dbReference type="Proteomes" id="UP000663828"/>
    </source>
</evidence>
<dbReference type="Proteomes" id="UP000663852">
    <property type="component" value="Unassembled WGS sequence"/>
</dbReference>
<accession>A0A814KA99</accession>
<evidence type="ECO:0000313" key="4">
    <source>
        <dbReference type="EMBL" id="CAF1049121.1"/>
    </source>
</evidence>
<dbReference type="InterPro" id="IPR042289">
    <property type="entry name" value="COA6"/>
</dbReference>
<dbReference type="PROSITE" id="PS51808">
    <property type="entry name" value="CHCH"/>
    <property type="match status" value="1"/>
</dbReference>
<dbReference type="InterPro" id="IPR048280">
    <property type="entry name" value="COX6B-like"/>
</dbReference>
<keyword evidence="3" id="KW-1015">Disulfide bond</keyword>
<dbReference type="PANTHER" id="PTHR46690">
    <property type="entry name" value="CYTOCHROME C OXIDASE ASSEMBLY FACTOR 6 HOMOLOG"/>
    <property type="match status" value="1"/>
</dbReference>